<dbReference type="EMBL" id="CP113520">
    <property type="protein sequence ID" value="WAJ28984.1"/>
    <property type="molecule type" value="Genomic_DNA"/>
</dbReference>
<sequence length="404" mass="42667">MRKTLLALALLLGGSVAPLPVAAQATADWQAVLDAARGDTVAFNAWGGSPNINTYLEWANERLQAEYGVTLTHVKLEDTATAVSRILAEKSAGRAEGGAVDLVWINGENFAAMKEAGLLGSPFAADLPNAALLDTANPSLSADFTVPTDGLESPWGGAKLVFFADTARTGPAAAMPRSAGALLEWAKANPGLVSYPAPPDFTGTTFLKQVLIELTPDPAVLSRPVQEADFAAATAPLWAFLDALKSVSWRQGRDYPENYAAMKQLLADGELGIIFAFNPAEASSAIASGELPDTVRSFTFEAGTLGNTHFVAIPFNAANREAAMVVANFLLSPEAQARKEDPRIWGDPTVLDMAKLSEADRAAFQAIDRGVATLAPDALGPVLPEPHPSWVGRLEAEWQARYGS</sequence>
<proteinExistence type="predicted"/>
<reference evidence="1" key="1">
    <citation type="submission" date="2022-11" db="EMBL/GenBank/DDBJ databases">
        <title>beta-Carotene-producing bacterium, Jeongeuplla avenae sp. nov., alleviates the salt stress of Arabidopsis seedlings.</title>
        <authorList>
            <person name="Jiang L."/>
            <person name="Lee J."/>
        </authorList>
    </citation>
    <scope>NUCLEOTIDE SEQUENCE</scope>
    <source>
        <strain evidence="1">DY_R2A_6</strain>
    </source>
</reference>
<gene>
    <name evidence="1" type="ORF">OXU80_01665</name>
</gene>
<protein>
    <submittedName>
        <fullName evidence="1">ABC transporter substrate-binding protein</fullName>
    </submittedName>
</protein>
<organism evidence="1 2">
    <name type="scientific">Antarcticirhabdus aurantiaca</name>
    <dbReference type="NCBI Taxonomy" id="2606717"/>
    <lineage>
        <taxon>Bacteria</taxon>
        <taxon>Pseudomonadati</taxon>
        <taxon>Pseudomonadota</taxon>
        <taxon>Alphaproteobacteria</taxon>
        <taxon>Hyphomicrobiales</taxon>
        <taxon>Aurantimonadaceae</taxon>
        <taxon>Antarcticirhabdus</taxon>
    </lineage>
</organism>
<name>A0ACD4NQB1_9HYPH</name>
<evidence type="ECO:0000313" key="2">
    <source>
        <dbReference type="Proteomes" id="UP001163223"/>
    </source>
</evidence>
<dbReference type="Proteomes" id="UP001163223">
    <property type="component" value="Chromosome"/>
</dbReference>
<accession>A0ACD4NQB1</accession>
<keyword evidence="2" id="KW-1185">Reference proteome</keyword>
<evidence type="ECO:0000313" key="1">
    <source>
        <dbReference type="EMBL" id="WAJ28984.1"/>
    </source>
</evidence>